<evidence type="ECO:0000256" key="1">
    <source>
        <dbReference type="ARBA" id="ARBA00004141"/>
    </source>
</evidence>
<keyword evidence="2 5" id="KW-0812">Transmembrane</keyword>
<dbReference type="Pfam" id="PF01490">
    <property type="entry name" value="Aa_trans"/>
    <property type="match status" value="1"/>
</dbReference>
<dbReference type="EMBL" id="GBHO01038797">
    <property type="protein sequence ID" value="JAG04807.1"/>
    <property type="molecule type" value="Transcribed_RNA"/>
</dbReference>
<accession>A0A0A9W8L4</accession>
<gene>
    <name evidence="7" type="primary">slc36a4_21</name>
    <name evidence="7" type="ORF">CM83_104736</name>
</gene>
<reference evidence="7" key="2">
    <citation type="submission" date="2014-07" db="EMBL/GenBank/DDBJ databases">
        <authorList>
            <person name="Hull J."/>
        </authorList>
    </citation>
    <scope>NUCLEOTIDE SEQUENCE</scope>
</reference>
<dbReference type="GO" id="GO:0005774">
    <property type="term" value="C:vacuolar membrane"/>
    <property type="evidence" value="ECO:0007669"/>
    <property type="project" value="TreeGrafter"/>
</dbReference>
<dbReference type="AlphaFoldDB" id="A0A0A9W8L4"/>
<feature type="transmembrane region" description="Helical" evidence="5">
    <location>
        <begin position="78"/>
        <end position="98"/>
    </location>
</feature>
<dbReference type="InterPro" id="IPR013057">
    <property type="entry name" value="AA_transpt_TM"/>
</dbReference>
<name>A0A0A9W8L4_LYGHE</name>
<evidence type="ECO:0000313" key="7">
    <source>
        <dbReference type="EMBL" id="JAG04807.1"/>
    </source>
</evidence>
<evidence type="ECO:0000256" key="4">
    <source>
        <dbReference type="ARBA" id="ARBA00023136"/>
    </source>
</evidence>
<feature type="non-terminal residue" evidence="7">
    <location>
        <position position="142"/>
    </location>
</feature>
<reference evidence="7" key="1">
    <citation type="journal article" date="2014" name="PLoS ONE">
        <title>Transcriptome-Based Identification of ABC Transporters in the Western Tarnished Plant Bug Lygus hesperus.</title>
        <authorList>
            <person name="Hull J.J."/>
            <person name="Chaney K."/>
            <person name="Geib S.M."/>
            <person name="Fabrick J.A."/>
            <person name="Brent C.S."/>
            <person name="Walsh D."/>
            <person name="Lavine L.C."/>
        </authorList>
    </citation>
    <scope>NUCLEOTIDE SEQUENCE</scope>
</reference>
<organism evidence="7">
    <name type="scientific">Lygus hesperus</name>
    <name type="common">Western plant bug</name>
    <dbReference type="NCBI Taxonomy" id="30085"/>
    <lineage>
        <taxon>Eukaryota</taxon>
        <taxon>Metazoa</taxon>
        <taxon>Ecdysozoa</taxon>
        <taxon>Arthropoda</taxon>
        <taxon>Hexapoda</taxon>
        <taxon>Insecta</taxon>
        <taxon>Pterygota</taxon>
        <taxon>Neoptera</taxon>
        <taxon>Paraneoptera</taxon>
        <taxon>Hemiptera</taxon>
        <taxon>Heteroptera</taxon>
        <taxon>Panheteroptera</taxon>
        <taxon>Cimicomorpha</taxon>
        <taxon>Miridae</taxon>
        <taxon>Mirini</taxon>
        <taxon>Lygus</taxon>
    </lineage>
</organism>
<feature type="non-terminal residue" evidence="7">
    <location>
        <position position="1"/>
    </location>
</feature>
<dbReference type="GO" id="GO:0015179">
    <property type="term" value="F:L-amino acid transmembrane transporter activity"/>
    <property type="evidence" value="ECO:0007669"/>
    <property type="project" value="TreeGrafter"/>
</dbReference>
<keyword evidence="3 5" id="KW-1133">Transmembrane helix</keyword>
<evidence type="ECO:0000256" key="2">
    <source>
        <dbReference type="ARBA" id="ARBA00022692"/>
    </source>
</evidence>
<keyword evidence="4 5" id="KW-0472">Membrane</keyword>
<proteinExistence type="predicted"/>
<evidence type="ECO:0000259" key="6">
    <source>
        <dbReference type="Pfam" id="PF01490"/>
    </source>
</evidence>
<evidence type="ECO:0000256" key="5">
    <source>
        <dbReference type="SAM" id="Phobius"/>
    </source>
</evidence>
<feature type="domain" description="Amino acid transporter transmembrane" evidence="6">
    <location>
        <begin position="1"/>
        <end position="117"/>
    </location>
</feature>
<dbReference type="PANTHER" id="PTHR22950:SF680">
    <property type="entry name" value="PROTON-COUPLED AMINO ACID TRANSPORTER 4-LIKE PROTEIN"/>
    <property type="match status" value="1"/>
</dbReference>
<dbReference type="PANTHER" id="PTHR22950">
    <property type="entry name" value="AMINO ACID TRANSPORTER"/>
    <property type="match status" value="1"/>
</dbReference>
<sequence length="142" mass="16021">GIFAIPHAYREAGWLVSAVGTVLLGTICTYAVHMLLQSESTLKRKRKDAQNLTYHRLAQMAVEEGPMKLRWMAPYIPSISRVVFVIGQLGSSCIYVVFTSDQIKSVSFSNYYTSKNSQYNTHSINYVRVSIFLFKWKGGQTG</sequence>
<evidence type="ECO:0000256" key="3">
    <source>
        <dbReference type="ARBA" id="ARBA00022989"/>
    </source>
</evidence>
<comment type="subcellular location">
    <subcellularLocation>
        <location evidence="1">Membrane</location>
        <topology evidence="1">Multi-pass membrane protein</topology>
    </subcellularLocation>
</comment>
<feature type="transmembrane region" description="Helical" evidence="5">
    <location>
        <begin position="12"/>
        <end position="36"/>
    </location>
</feature>
<protein>
    <submittedName>
        <fullName evidence="7">Proton-coupled amino acid transporter 4</fullName>
    </submittedName>
</protein>